<dbReference type="RefSeq" id="XP_060417054.1">
    <property type="nucleotide sequence ID" value="XM_060557177.1"/>
</dbReference>
<dbReference type="Proteomes" id="UP001230504">
    <property type="component" value="Unassembled WGS sequence"/>
</dbReference>
<proteinExistence type="predicted"/>
<evidence type="ECO:0000313" key="3">
    <source>
        <dbReference type="Proteomes" id="UP001230504"/>
    </source>
</evidence>
<gene>
    <name evidence="2" type="ORF">LY79DRAFT_545484</name>
</gene>
<keyword evidence="3" id="KW-1185">Reference proteome</keyword>
<feature type="domain" description="DUF6546" evidence="1">
    <location>
        <begin position="1"/>
        <end position="62"/>
    </location>
</feature>
<comment type="caution">
    <text evidence="2">The sequence shown here is derived from an EMBL/GenBank/DDBJ whole genome shotgun (WGS) entry which is preliminary data.</text>
</comment>
<dbReference type="EMBL" id="JAHLJV010000013">
    <property type="protein sequence ID" value="KAK1596135.1"/>
    <property type="molecule type" value="Genomic_DNA"/>
</dbReference>
<evidence type="ECO:0000259" key="1">
    <source>
        <dbReference type="Pfam" id="PF20183"/>
    </source>
</evidence>
<accession>A0AAD8V956</accession>
<name>A0AAD8V956_9PEZI</name>
<dbReference type="AlphaFoldDB" id="A0AAD8V956"/>
<reference evidence="2" key="1">
    <citation type="submission" date="2021-06" db="EMBL/GenBank/DDBJ databases">
        <title>Comparative genomics, transcriptomics and evolutionary studies reveal genomic signatures of adaptation to plant cell wall in hemibiotrophic fungi.</title>
        <authorList>
            <consortium name="DOE Joint Genome Institute"/>
            <person name="Baroncelli R."/>
            <person name="Diaz J.F."/>
            <person name="Benocci T."/>
            <person name="Peng M."/>
            <person name="Battaglia E."/>
            <person name="Haridas S."/>
            <person name="Andreopoulos W."/>
            <person name="Labutti K."/>
            <person name="Pangilinan J."/>
            <person name="Floch G.L."/>
            <person name="Makela M.R."/>
            <person name="Henrissat B."/>
            <person name="Grigoriev I.V."/>
            <person name="Crouch J.A."/>
            <person name="De Vries R.P."/>
            <person name="Sukno S.A."/>
            <person name="Thon M.R."/>
        </authorList>
    </citation>
    <scope>NUCLEOTIDE SEQUENCE</scope>
    <source>
        <strain evidence="2">CBS 125086</strain>
    </source>
</reference>
<dbReference type="Pfam" id="PF20183">
    <property type="entry name" value="DUF6546"/>
    <property type="match status" value="1"/>
</dbReference>
<evidence type="ECO:0000313" key="2">
    <source>
        <dbReference type="EMBL" id="KAK1596135.1"/>
    </source>
</evidence>
<protein>
    <recommendedName>
        <fullName evidence="1">DUF6546 domain-containing protein</fullName>
    </recommendedName>
</protein>
<dbReference type="InterPro" id="IPR046676">
    <property type="entry name" value="DUF6546"/>
</dbReference>
<sequence>MVDVEEVFRYCHSRWTWSHLQSLALISQLLQNDQKNSKQIQALLCWPSVLVQNTPTLYTFVL</sequence>
<dbReference type="GeneID" id="85441417"/>
<organism evidence="2 3">
    <name type="scientific">Colletotrichum navitas</name>
    <dbReference type="NCBI Taxonomy" id="681940"/>
    <lineage>
        <taxon>Eukaryota</taxon>
        <taxon>Fungi</taxon>
        <taxon>Dikarya</taxon>
        <taxon>Ascomycota</taxon>
        <taxon>Pezizomycotina</taxon>
        <taxon>Sordariomycetes</taxon>
        <taxon>Hypocreomycetidae</taxon>
        <taxon>Glomerellales</taxon>
        <taxon>Glomerellaceae</taxon>
        <taxon>Colletotrichum</taxon>
        <taxon>Colletotrichum graminicola species complex</taxon>
    </lineage>
</organism>